<dbReference type="CDD" id="cd03230">
    <property type="entry name" value="ABC_DR_subfamily_A"/>
    <property type="match status" value="1"/>
</dbReference>
<keyword evidence="6" id="KW-1185">Reference proteome</keyword>
<proteinExistence type="predicted"/>
<organism evidence="5 6">
    <name type="scientific">Symmachiella dynata</name>
    <dbReference type="NCBI Taxonomy" id="2527995"/>
    <lineage>
        <taxon>Bacteria</taxon>
        <taxon>Pseudomonadati</taxon>
        <taxon>Planctomycetota</taxon>
        <taxon>Planctomycetia</taxon>
        <taxon>Planctomycetales</taxon>
        <taxon>Planctomycetaceae</taxon>
        <taxon>Symmachiella</taxon>
    </lineage>
</organism>
<dbReference type="InterPro" id="IPR003439">
    <property type="entry name" value="ABC_transporter-like_ATP-bd"/>
</dbReference>
<dbReference type="Gene3D" id="3.40.50.300">
    <property type="entry name" value="P-loop containing nucleotide triphosphate hydrolases"/>
    <property type="match status" value="1"/>
</dbReference>
<protein>
    <submittedName>
        <fullName evidence="5">ABC-type transporter ATP-binding protein EcsA</fullName>
    </submittedName>
</protein>
<evidence type="ECO:0000313" key="5">
    <source>
        <dbReference type="EMBL" id="QDU47072.1"/>
    </source>
</evidence>
<dbReference type="GO" id="GO:0005524">
    <property type="term" value="F:ATP binding"/>
    <property type="evidence" value="ECO:0007669"/>
    <property type="project" value="UniProtKB-KW"/>
</dbReference>
<dbReference type="GO" id="GO:0016887">
    <property type="term" value="F:ATP hydrolysis activity"/>
    <property type="evidence" value="ECO:0007669"/>
    <property type="project" value="InterPro"/>
</dbReference>
<evidence type="ECO:0000313" key="6">
    <source>
        <dbReference type="Proteomes" id="UP000319383"/>
    </source>
</evidence>
<evidence type="ECO:0000259" key="4">
    <source>
        <dbReference type="PROSITE" id="PS50893"/>
    </source>
</evidence>
<keyword evidence="3 5" id="KW-0067">ATP-binding</keyword>
<keyword evidence="2" id="KW-0547">Nucleotide-binding</keyword>
<dbReference type="PROSITE" id="PS50893">
    <property type="entry name" value="ABC_TRANSPORTER_2"/>
    <property type="match status" value="1"/>
</dbReference>
<dbReference type="SUPFAM" id="SSF52540">
    <property type="entry name" value="P-loop containing nucleoside triphosphate hydrolases"/>
    <property type="match status" value="1"/>
</dbReference>
<dbReference type="PANTHER" id="PTHR42939">
    <property type="entry name" value="ABC TRANSPORTER ATP-BINDING PROTEIN ALBC-RELATED"/>
    <property type="match status" value="1"/>
</dbReference>
<evidence type="ECO:0000256" key="3">
    <source>
        <dbReference type="ARBA" id="ARBA00022840"/>
    </source>
</evidence>
<dbReference type="Proteomes" id="UP000319383">
    <property type="component" value="Chromosome"/>
</dbReference>
<dbReference type="AlphaFoldDB" id="A0A517ZX73"/>
<gene>
    <name evidence="5" type="primary">ecsA</name>
    <name evidence="5" type="ORF">Mal52_56000</name>
</gene>
<feature type="domain" description="ABC transporter" evidence="4">
    <location>
        <begin position="4"/>
        <end position="232"/>
    </location>
</feature>
<dbReference type="PANTHER" id="PTHR42939:SF1">
    <property type="entry name" value="ABC TRANSPORTER ATP-BINDING PROTEIN ALBC-RELATED"/>
    <property type="match status" value="1"/>
</dbReference>
<dbReference type="InterPro" id="IPR003593">
    <property type="entry name" value="AAA+_ATPase"/>
</dbReference>
<dbReference type="SMART" id="SM00382">
    <property type="entry name" value="AAA"/>
    <property type="match status" value="1"/>
</dbReference>
<keyword evidence="1" id="KW-0813">Transport</keyword>
<accession>A0A517ZX73</accession>
<sequence length="249" mass="26927">MQVISVRDFHKTYEKTVAVRGLSFDVEPGHILGLVGPNGAGKTTTMRAIAGILPPTHGRLLIAGNDVVETPVAAKRELAYVPDDPHLFDALSVWEHLEFIASAYEVADLETAGAALLEQFELTEKRDAFAHGLSRGMRQKLAIACAYLHNPRAILLDEPLTGLDPRGIRIMRESIKQRAAAGAAILVSSHLMSLVEGLCTHVLILSSGNQLFFGTIAEARSAYEELGGEASLEDVFFHATEGTRTQTEA</sequence>
<dbReference type="KEGG" id="sdyn:Mal52_56000"/>
<dbReference type="OrthoDB" id="9795548at2"/>
<dbReference type="InterPro" id="IPR027417">
    <property type="entry name" value="P-loop_NTPase"/>
</dbReference>
<dbReference type="EMBL" id="CP036276">
    <property type="protein sequence ID" value="QDU47072.1"/>
    <property type="molecule type" value="Genomic_DNA"/>
</dbReference>
<reference evidence="5 6" key="1">
    <citation type="submission" date="2019-02" db="EMBL/GenBank/DDBJ databases">
        <title>Deep-cultivation of Planctomycetes and their phenomic and genomic characterization uncovers novel biology.</title>
        <authorList>
            <person name="Wiegand S."/>
            <person name="Jogler M."/>
            <person name="Boedeker C."/>
            <person name="Pinto D."/>
            <person name="Vollmers J."/>
            <person name="Rivas-Marin E."/>
            <person name="Kohn T."/>
            <person name="Peeters S.H."/>
            <person name="Heuer A."/>
            <person name="Rast P."/>
            <person name="Oberbeckmann S."/>
            <person name="Bunk B."/>
            <person name="Jeske O."/>
            <person name="Meyerdierks A."/>
            <person name="Storesund J.E."/>
            <person name="Kallscheuer N."/>
            <person name="Luecker S."/>
            <person name="Lage O.M."/>
            <person name="Pohl T."/>
            <person name="Merkel B.J."/>
            <person name="Hornburger P."/>
            <person name="Mueller R.-W."/>
            <person name="Bruemmer F."/>
            <person name="Labrenz M."/>
            <person name="Spormann A.M."/>
            <person name="Op den Camp H."/>
            <person name="Overmann J."/>
            <person name="Amann R."/>
            <person name="Jetten M.S.M."/>
            <person name="Mascher T."/>
            <person name="Medema M.H."/>
            <person name="Devos D.P."/>
            <person name="Kaster A.-K."/>
            <person name="Ovreas L."/>
            <person name="Rohde M."/>
            <person name="Galperin M.Y."/>
            <person name="Jogler C."/>
        </authorList>
    </citation>
    <scope>NUCLEOTIDE SEQUENCE [LARGE SCALE GENOMIC DNA]</scope>
    <source>
        <strain evidence="5 6">Mal52</strain>
    </source>
</reference>
<dbReference type="InterPro" id="IPR051782">
    <property type="entry name" value="ABC_Transporter_VariousFunc"/>
</dbReference>
<evidence type="ECO:0000256" key="1">
    <source>
        <dbReference type="ARBA" id="ARBA00022448"/>
    </source>
</evidence>
<dbReference type="Pfam" id="PF00005">
    <property type="entry name" value="ABC_tran"/>
    <property type="match status" value="1"/>
</dbReference>
<evidence type="ECO:0000256" key="2">
    <source>
        <dbReference type="ARBA" id="ARBA00022741"/>
    </source>
</evidence>
<name>A0A517ZX73_9PLAN</name>